<keyword evidence="5" id="KW-1015">Disulfide bond</keyword>
<evidence type="ECO:0000313" key="9">
    <source>
        <dbReference type="EMBL" id="CAF1208773.1"/>
    </source>
</evidence>
<dbReference type="InterPro" id="IPR050958">
    <property type="entry name" value="Cell_Adh-Cytoskel_Orgn"/>
</dbReference>
<dbReference type="OrthoDB" id="504170at2759"/>
<feature type="domain" description="Ig-like" evidence="8">
    <location>
        <begin position="275"/>
        <end position="368"/>
    </location>
</feature>
<dbReference type="PROSITE" id="PS50835">
    <property type="entry name" value="IG_LIKE"/>
    <property type="match status" value="3"/>
</dbReference>
<evidence type="ECO:0000313" key="10">
    <source>
        <dbReference type="Proteomes" id="UP000663891"/>
    </source>
</evidence>
<dbReference type="GO" id="GO:0030424">
    <property type="term" value="C:axon"/>
    <property type="evidence" value="ECO:0007669"/>
    <property type="project" value="TreeGrafter"/>
</dbReference>
<dbReference type="GO" id="GO:0043025">
    <property type="term" value="C:neuronal cell body"/>
    <property type="evidence" value="ECO:0007669"/>
    <property type="project" value="TreeGrafter"/>
</dbReference>
<dbReference type="SMART" id="SM00409">
    <property type="entry name" value="IG"/>
    <property type="match status" value="3"/>
</dbReference>
<keyword evidence="2" id="KW-0732">Signal</keyword>
<dbReference type="GO" id="GO:0005886">
    <property type="term" value="C:plasma membrane"/>
    <property type="evidence" value="ECO:0007669"/>
    <property type="project" value="TreeGrafter"/>
</dbReference>
<dbReference type="Gene3D" id="2.60.40.10">
    <property type="entry name" value="Immunoglobulins"/>
    <property type="match status" value="4"/>
</dbReference>
<feature type="region of interest" description="Disordered" evidence="7">
    <location>
        <begin position="663"/>
        <end position="687"/>
    </location>
</feature>
<dbReference type="GO" id="GO:0050808">
    <property type="term" value="P:synapse organization"/>
    <property type="evidence" value="ECO:0007669"/>
    <property type="project" value="TreeGrafter"/>
</dbReference>
<dbReference type="InterPro" id="IPR007110">
    <property type="entry name" value="Ig-like_dom"/>
</dbReference>
<evidence type="ECO:0000256" key="5">
    <source>
        <dbReference type="ARBA" id="ARBA00023157"/>
    </source>
</evidence>
<evidence type="ECO:0000256" key="1">
    <source>
        <dbReference type="ARBA" id="ARBA00022692"/>
    </source>
</evidence>
<dbReference type="CDD" id="cd00096">
    <property type="entry name" value="Ig"/>
    <property type="match status" value="1"/>
</dbReference>
<protein>
    <recommendedName>
        <fullName evidence="8">Ig-like domain-containing protein</fullName>
    </recommendedName>
</protein>
<evidence type="ECO:0000256" key="3">
    <source>
        <dbReference type="ARBA" id="ARBA00022989"/>
    </source>
</evidence>
<keyword evidence="4" id="KW-0472">Membrane</keyword>
<sequence length="706" mass="78013">MLIIYIYVLDKGSVIEEGTHETLLTKEGGKYQTMVKMQQSVKTINTQDGLMNMAKAAVEDKEQILERVRLLSETEAIDINRRASIPAREKSVFLRLLKMNSPEWIFILMGCFVCLLGGLRGPVSSILFAKIINVIQGASKPHVTRFQNEAKLTTTSIKHKQTIKLATGNNYDVTLEITDLSPNDAGTYKIVVKNKADEMKMMLLLHQLPHSGHYLIYCDPLPNNAYVACLEINDVNASDAGKYKIPAKNKLGDSNTHIQLNIEGIDFKLPEGIEPSFLNKPSIKQDAKTATVQIDIIADPSPSLHWTKDGKELLNVDKVVTRIERKGGNQYTISLDIKNLASSDSGVYKCTLSNECGTAVANVVIKVAGDKANLEQLDKLAPAFEKPKTTKDTKQQSIKIECRCKGKQEPKVTWKKEKTEIKETANKYKITKTKEADDTYLFILEILSATSTDTGVYKIFAKNDAGDSQALVNLTVDAEASPPKDEEEKKPKPAQAAGNKMAAPVFADKPKEVTANDGDKVQVECKVTGTPAPEITWFLNKKEIKPSADYVQEYDGKIAKLIIPDGYVDDSGDWMCEAWNEAGEATQTVRVTIKAIDIHKQKIYHLTRYISEGCTNSTKNKETEVAGHKLNGSGFKNLCHASSEFEVSDSENEDEILSTKTINNNNKPNLTKKVDELSSGLPTTTNNSATAMSSALLDNRLQQTCV</sequence>
<keyword evidence="1" id="KW-0812">Transmembrane</keyword>
<dbReference type="PANTHER" id="PTHR45080">
    <property type="entry name" value="CONTACTIN 5"/>
    <property type="match status" value="1"/>
</dbReference>
<dbReference type="InterPro" id="IPR003599">
    <property type="entry name" value="Ig_sub"/>
</dbReference>
<dbReference type="InterPro" id="IPR013098">
    <property type="entry name" value="Ig_I-set"/>
</dbReference>
<dbReference type="InterPro" id="IPR003598">
    <property type="entry name" value="Ig_sub2"/>
</dbReference>
<dbReference type="SMART" id="SM00408">
    <property type="entry name" value="IGc2"/>
    <property type="match status" value="3"/>
</dbReference>
<dbReference type="GO" id="GO:0007156">
    <property type="term" value="P:homophilic cell adhesion via plasma membrane adhesion molecules"/>
    <property type="evidence" value="ECO:0007669"/>
    <property type="project" value="TreeGrafter"/>
</dbReference>
<dbReference type="Proteomes" id="UP000663891">
    <property type="component" value="Unassembled WGS sequence"/>
</dbReference>
<feature type="region of interest" description="Disordered" evidence="7">
    <location>
        <begin position="478"/>
        <end position="501"/>
    </location>
</feature>
<dbReference type="GO" id="GO:0008046">
    <property type="term" value="F:axon guidance receptor activity"/>
    <property type="evidence" value="ECO:0007669"/>
    <property type="project" value="TreeGrafter"/>
</dbReference>
<dbReference type="InterPro" id="IPR036640">
    <property type="entry name" value="ABC1_TM_sf"/>
</dbReference>
<evidence type="ECO:0000256" key="7">
    <source>
        <dbReference type="SAM" id="MobiDB-lite"/>
    </source>
</evidence>
<reference evidence="9" key="1">
    <citation type="submission" date="2021-02" db="EMBL/GenBank/DDBJ databases">
        <authorList>
            <person name="Nowell W R."/>
        </authorList>
    </citation>
    <scope>NUCLEOTIDE SEQUENCE</scope>
</reference>
<keyword evidence="6" id="KW-0393">Immunoglobulin domain</keyword>
<keyword evidence="3" id="KW-1133">Transmembrane helix</keyword>
<accession>A0A814WZ88</accession>
<name>A0A814WZ88_9BILA</name>
<dbReference type="GO" id="GO:0005524">
    <property type="term" value="F:ATP binding"/>
    <property type="evidence" value="ECO:0007669"/>
    <property type="project" value="InterPro"/>
</dbReference>
<dbReference type="InterPro" id="IPR027417">
    <property type="entry name" value="P-loop_NTPase"/>
</dbReference>
<feature type="compositionally biased region" description="Basic and acidic residues" evidence="7">
    <location>
        <begin position="482"/>
        <end position="491"/>
    </location>
</feature>
<dbReference type="InterPro" id="IPR036179">
    <property type="entry name" value="Ig-like_dom_sf"/>
</dbReference>
<organism evidence="9 10">
    <name type="scientific">Adineta steineri</name>
    <dbReference type="NCBI Taxonomy" id="433720"/>
    <lineage>
        <taxon>Eukaryota</taxon>
        <taxon>Metazoa</taxon>
        <taxon>Spiralia</taxon>
        <taxon>Gnathifera</taxon>
        <taxon>Rotifera</taxon>
        <taxon>Eurotatoria</taxon>
        <taxon>Bdelloidea</taxon>
        <taxon>Adinetida</taxon>
        <taxon>Adinetidae</taxon>
        <taxon>Adineta</taxon>
    </lineage>
</organism>
<evidence type="ECO:0000256" key="2">
    <source>
        <dbReference type="ARBA" id="ARBA00022729"/>
    </source>
</evidence>
<evidence type="ECO:0000256" key="6">
    <source>
        <dbReference type="ARBA" id="ARBA00023319"/>
    </source>
</evidence>
<evidence type="ECO:0000259" key="8">
    <source>
        <dbReference type="PROSITE" id="PS50835"/>
    </source>
</evidence>
<feature type="domain" description="Ig-like" evidence="8">
    <location>
        <begin position="504"/>
        <end position="592"/>
    </location>
</feature>
<dbReference type="Gene3D" id="1.20.1560.10">
    <property type="entry name" value="ABC transporter type 1, transmembrane domain"/>
    <property type="match status" value="1"/>
</dbReference>
<dbReference type="PANTHER" id="PTHR45080:SF8">
    <property type="entry name" value="IG-LIKE DOMAIN-CONTAINING PROTEIN"/>
    <property type="match status" value="1"/>
</dbReference>
<proteinExistence type="predicted"/>
<dbReference type="InterPro" id="IPR013783">
    <property type="entry name" value="Ig-like_fold"/>
</dbReference>
<evidence type="ECO:0000256" key="4">
    <source>
        <dbReference type="ARBA" id="ARBA00023136"/>
    </source>
</evidence>
<gene>
    <name evidence="9" type="ORF">VCS650_LOCUS26058</name>
</gene>
<dbReference type="EMBL" id="CAJNON010000343">
    <property type="protein sequence ID" value="CAF1208773.1"/>
    <property type="molecule type" value="Genomic_DNA"/>
</dbReference>
<comment type="caution">
    <text evidence="9">The sequence shown here is derived from an EMBL/GenBank/DDBJ whole genome shotgun (WGS) entry which is preliminary data.</text>
</comment>
<dbReference type="AlphaFoldDB" id="A0A814WZ88"/>
<dbReference type="SUPFAM" id="SSF48726">
    <property type="entry name" value="Immunoglobulin"/>
    <property type="match status" value="5"/>
</dbReference>
<dbReference type="FunFam" id="2.60.40.10:FF:000107">
    <property type="entry name" value="Myosin, light chain kinase a"/>
    <property type="match status" value="1"/>
</dbReference>
<dbReference type="Pfam" id="PF07679">
    <property type="entry name" value="I-set"/>
    <property type="match status" value="4"/>
</dbReference>
<dbReference type="Gene3D" id="3.40.50.300">
    <property type="entry name" value="P-loop containing nucleotide triphosphate hydrolases"/>
    <property type="match status" value="1"/>
</dbReference>
<feature type="domain" description="Ig-like" evidence="8">
    <location>
        <begin position="382"/>
        <end position="475"/>
    </location>
</feature>
<dbReference type="FunFam" id="2.60.40.10:FF:000032">
    <property type="entry name" value="palladin isoform X1"/>
    <property type="match status" value="1"/>
</dbReference>